<dbReference type="AlphaFoldDB" id="A0A212LQN9"/>
<dbReference type="InterPro" id="IPR011604">
    <property type="entry name" value="PDDEXK-like_dom_sf"/>
</dbReference>
<proteinExistence type="predicted"/>
<reference evidence="1" key="1">
    <citation type="submission" date="2016-08" db="EMBL/GenBank/DDBJ databases">
        <authorList>
            <person name="Seilhamer J.J."/>
        </authorList>
    </citation>
    <scope>NUCLEOTIDE SEQUENCE</scope>
    <source>
        <strain evidence="1">86</strain>
    </source>
</reference>
<protein>
    <submittedName>
        <fullName evidence="1">Uncharacterized protein</fullName>
    </submittedName>
</protein>
<dbReference type="Gene3D" id="3.90.320.10">
    <property type="match status" value="1"/>
</dbReference>
<dbReference type="RefSeq" id="WP_288198771.1">
    <property type="nucleotide sequence ID" value="NZ_LT608334.1"/>
</dbReference>
<dbReference type="EMBL" id="FMJD01000013">
    <property type="protein sequence ID" value="SCM79832.1"/>
    <property type="molecule type" value="Genomic_DNA"/>
</dbReference>
<evidence type="ECO:0000313" key="1">
    <source>
        <dbReference type="EMBL" id="SCM79832.1"/>
    </source>
</evidence>
<gene>
    <name evidence="1" type="ORF">KL86PLE_90662</name>
</gene>
<accession>A0A212LQN9</accession>
<organism evidence="1">
    <name type="scientific">uncultured Pleomorphomonas sp</name>
    <dbReference type="NCBI Taxonomy" id="442121"/>
    <lineage>
        <taxon>Bacteria</taxon>
        <taxon>Pseudomonadati</taxon>
        <taxon>Pseudomonadota</taxon>
        <taxon>Alphaproteobacteria</taxon>
        <taxon>Hyphomicrobiales</taxon>
        <taxon>Pleomorphomonadaceae</taxon>
        <taxon>Pleomorphomonas</taxon>
        <taxon>environmental samples</taxon>
    </lineage>
</organism>
<name>A0A212LQN9_9HYPH</name>
<sequence>MGGLYDTFQPDERGVYHLPDGIYFNLPEAIYHADDALGSTSIIEIASKPCLWQYNRLRPRKEMEAEYLVWGRAWHCRLLEGKDAFNSRYARPPRPEDFPGCLVTADDVKDFLRQNGQRLTGAKAELVARAKACDDCPPIFDDLLAAWRVEHPDYVELTPRQVQEIEDAVSNMQRDPTLAAVMQAGALIDGAAELSIFYTESGIRRKARFDYGLGPAGARTKSLVIDLKSFTTFKGGSDEEAAISKLYERAYDVQSAWYLRAFRAARRLLAEGLVFGDVPRSGYIENLLGAEAVDWVWVMIRRDAGMIPVVASVGGDDQLFEHADRIIDDTLDVYRSYVDQFGLDQLWTPPPKVPLRLNASMFPTYNRGLSYEQPAAR</sequence>